<keyword evidence="2" id="KW-1185">Reference proteome</keyword>
<evidence type="ECO:0000313" key="2">
    <source>
        <dbReference type="Proteomes" id="UP000093336"/>
    </source>
</evidence>
<accession>A0ABX2XSJ4</accession>
<proteinExistence type="predicted"/>
<comment type="caution">
    <text evidence="1">The sequence shown here is derived from an EMBL/GenBank/DDBJ whole genome shotgun (WGS) entry which is preliminary data.</text>
</comment>
<name>A0ABX2XSJ4_9GAMM</name>
<protein>
    <submittedName>
        <fullName evidence="1">Uncharacterized protein</fullName>
    </submittedName>
</protein>
<gene>
    <name evidence="1" type="ORF">A8135_13960</name>
</gene>
<reference evidence="1 2" key="1">
    <citation type="submission" date="2016-05" db="EMBL/GenBank/DDBJ databases">
        <authorList>
            <person name="Prochazka B."/>
            <person name="Indra A."/>
            <person name="Hasenberger P."/>
            <person name="Blaschitz M."/>
            <person name="Wagner L."/>
            <person name="Wewalka G."/>
            <person name="Sorschag S."/>
            <person name="Schmid D."/>
            <person name="Ruppitsch W."/>
        </authorList>
    </citation>
    <scope>NUCLEOTIDE SEQUENCE [LARGE SCALE GENOMIC DNA]</scope>
    <source>
        <strain evidence="1 2">974010_12</strain>
    </source>
</reference>
<organism evidence="1 2">
    <name type="scientific">Legionella jamestowniensis</name>
    <dbReference type="NCBI Taxonomy" id="455"/>
    <lineage>
        <taxon>Bacteria</taxon>
        <taxon>Pseudomonadati</taxon>
        <taxon>Pseudomonadota</taxon>
        <taxon>Gammaproteobacteria</taxon>
        <taxon>Legionellales</taxon>
        <taxon>Legionellaceae</taxon>
        <taxon>Legionella</taxon>
    </lineage>
</organism>
<evidence type="ECO:0000313" key="1">
    <source>
        <dbReference type="EMBL" id="OCH97593.1"/>
    </source>
</evidence>
<dbReference type="Proteomes" id="UP000093336">
    <property type="component" value="Unassembled WGS sequence"/>
</dbReference>
<dbReference type="EMBL" id="LYOZ01000030">
    <property type="protein sequence ID" value="OCH97593.1"/>
    <property type="molecule type" value="Genomic_DNA"/>
</dbReference>
<sequence length="65" mass="8040">MHFSWDPFFYYYFYSTNVSDLTLFCKGIFYKSLFIWQEAINRVSPWVMEKLKALRNLHLGFIFLR</sequence>